<dbReference type="PROSITE" id="PS50885">
    <property type="entry name" value="HAMP"/>
    <property type="match status" value="1"/>
</dbReference>
<evidence type="ECO:0000256" key="5">
    <source>
        <dbReference type="ARBA" id="ARBA00029447"/>
    </source>
</evidence>
<dbReference type="Proteomes" id="UP000078290">
    <property type="component" value="Unassembled WGS sequence"/>
</dbReference>
<evidence type="ECO:0000313" key="11">
    <source>
        <dbReference type="EMBL" id="OAT73016.1"/>
    </source>
</evidence>
<keyword evidence="4 6" id="KW-0807">Transducer</keyword>
<evidence type="ECO:0008006" key="13">
    <source>
        <dbReference type="Google" id="ProtNLM"/>
    </source>
</evidence>
<comment type="similarity">
    <text evidence="5">Belongs to the methyl-accepting chemotaxis (MCP) protein family.</text>
</comment>
<evidence type="ECO:0000256" key="4">
    <source>
        <dbReference type="ARBA" id="ARBA00023224"/>
    </source>
</evidence>
<proteinExistence type="inferred from homology"/>
<evidence type="ECO:0000259" key="10">
    <source>
        <dbReference type="PROSITE" id="PS50885"/>
    </source>
</evidence>
<dbReference type="PROSITE" id="PS50111">
    <property type="entry name" value="CHEMOTAXIS_TRANSDUC_2"/>
    <property type="match status" value="1"/>
</dbReference>
<sequence length="582" mass="64695">MKTKFQSLSMKISLLIVSLMIILLTFSVVLFWEMMKRSVENTISSYSIETAKNIVKQIDVGEYQKFLEEKSENDTYWDLRNELNDLREKTGALYVYTLEVDEQEKHPKVLIDGQPKGSNVASELGQLTSTTTYDDVFPVLKGGTNSTKILHDSEYGDYISAFAPIKNNGKVIGILGVDIDAKKVGLIQQKVVKEQLMIFIFLFVLGIGLISGISFFYVRRRLKSLEALNEVAEKIASGELNEAQNLLGKIRIHGKDEIASLSQSFKQMTAGMREMVTDITKSTYEMLETFKALRQNIGSAKHSSEQITMAIKTVSSSAQQQETSMNETANAIEEMAIGVQKIAESSFLIAESSNDVMKQVERGNEEIEKAIKQIDDMRQAVMEASIKITELGNRIEEVEQILTTITEISEQTNLLALNANIEAARAGEHGKGFAVVANEVRKLAEQAKHSAQKIAELIQQFQFMAKDAVHEMESGTQEVEKGTKAVHKVGEVFRSIFHAVHQSNNEIQEVSAITEEMAAGSEQISASVEQSSFLTKEAASNAMKVVESVEKQMKAMEEIAASTELLGKISEKLEQAVRKFSL</sequence>
<reference evidence="12" key="1">
    <citation type="submission" date="2016-05" db="EMBL/GenBank/DDBJ databases">
        <authorList>
            <person name="Wang W."/>
            <person name="Zhu L."/>
        </authorList>
    </citation>
    <scope>NUCLEOTIDE SEQUENCE [LARGE SCALE GENOMIC DNA]</scope>
    <source>
        <strain evidence="12">W-2</strain>
    </source>
</reference>
<feature type="transmembrane region" description="Helical" evidence="8">
    <location>
        <begin position="196"/>
        <end position="218"/>
    </location>
</feature>
<dbReference type="Pfam" id="PF00015">
    <property type="entry name" value="MCPsignal"/>
    <property type="match status" value="1"/>
</dbReference>
<evidence type="ECO:0000256" key="7">
    <source>
        <dbReference type="SAM" id="Coils"/>
    </source>
</evidence>
<keyword evidence="8" id="KW-1133">Transmembrane helix</keyword>
<evidence type="ECO:0000256" key="8">
    <source>
        <dbReference type="SAM" id="Phobius"/>
    </source>
</evidence>
<dbReference type="SUPFAM" id="SSF58104">
    <property type="entry name" value="Methyl-accepting chemotaxis protein (MCP) signaling domain"/>
    <property type="match status" value="1"/>
</dbReference>
<keyword evidence="7" id="KW-0175">Coiled coil</keyword>
<feature type="coiled-coil region" evidence="7">
    <location>
        <begin position="357"/>
        <end position="387"/>
    </location>
</feature>
<dbReference type="SMART" id="SM00304">
    <property type="entry name" value="HAMP"/>
    <property type="match status" value="1"/>
</dbReference>
<feature type="domain" description="Methyl-accepting transducer" evidence="9">
    <location>
        <begin position="296"/>
        <end position="532"/>
    </location>
</feature>
<evidence type="ECO:0000256" key="6">
    <source>
        <dbReference type="PROSITE-ProRule" id="PRU00284"/>
    </source>
</evidence>
<comment type="caution">
    <text evidence="11">The sequence shown here is derived from an EMBL/GenBank/DDBJ whole genome shotgun (WGS) entry which is preliminary data.</text>
</comment>
<feature type="domain" description="HAMP" evidence="10">
    <location>
        <begin position="219"/>
        <end position="277"/>
    </location>
</feature>
<keyword evidence="3 8" id="KW-0472">Membrane</keyword>
<dbReference type="InterPro" id="IPR004089">
    <property type="entry name" value="MCPsignal_dom"/>
</dbReference>
<protein>
    <recommendedName>
        <fullName evidence="13">Methyl-accepting chemotaxis protein</fullName>
    </recommendedName>
</protein>
<evidence type="ECO:0000259" key="9">
    <source>
        <dbReference type="PROSITE" id="PS50111"/>
    </source>
</evidence>
<comment type="subcellular location">
    <subcellularLocation>
        <location evidence="1">Cell membrane</location>
    </subcellularLocation>
</comment>
<dbReference type="GO" id="GO:0005886">
    <property type="term" value="C:plasma membrane"/>
    <property type="evidence" value="ECO:0007669"/>
    <property type="project" value="UniProtKB-SubCell"/>
</dbReference>
<name>A0A1B7KSJ5_PARTM</name>
<dbReference type="PANTHER" id="PTHR32089">
    <property type="entry name" value="METHYL-ACCEPTING CHEMOTAXIS PROTEIN MCPB"/>
    <property type="match status" value="1"/>
</dbReference>
<evidence type="ECO:0000313" key="12">
    <source>
        <dbReference type="Proteomes" id="UP000078290"/>
    </source>
</evidence>
<gene>
    <name evidence="11" type="ORF">A7K69_19355</name>
</gene>
<dbReference type="AlphaFoldDB" id="A0A1B7KSJ5"/>
<accession>A0A1B7KSJ5</accession>
<dbReference type="CDD" id="cd06225">
    <property type="entry name" value="HAMP"/>
    <property type="match status" value="1"/>
</dbReference>
<dbReference type="PANTHER" id="PTHR32089:SF112">
    <property type="entry name" value="LYSOZYME-LIKE PROTEIN-RELATED"/>
    <property type="match status" value="1"/>
</dbReference>
<dbReference type="InterPro" id="IPR003660">
    <property type="entry name" value="HAMP_dom"/>
</dbReference>
<dbReference type="EMBL" id="LXMA01000021">
    <property type="protein sequence ID" value="OAT73016.1"/>
    <property type="molecule type" value="Genomic_DNA"/>
</dbReference>
<feature type="transmembrane region" description="Helical" evidence="8">
    <location>
        <begin position="12"/>
        <end position="32"/>
    </location>
</feature>
<dbReference type="RefSeq" id="WP_064551497.1">
    <property type="nucleotide sequence ID" value="NZ_LXMA01000021.1"/>
</dbReference>
<feature type="coiled-coil region" evidence="7">
    <location>
        <begin position="539"/>
        <end position="566"/>
    </location>
</feature>
<dbReference type="Gene3D" id="1.10.287.950">
    <property type="entry name" value="Methyl-accepting chemotaxis protein"/>
    <property type="match status" value="1"/>
</dbReference>
<dbReference type="SUPFAM" id="SSF103190">
    <property type="entry name" value="Sensory domain-like"/>
    <property type="match status" value="1"/>
</dbReference>
<evidence type="ECO:0000256" key="3">
    <source>
        <dbReference type="ARBA" id="ARBA00023136"/>
    </source>
</evidence>
<keyword evidence="8" id="KW-0812">Transmembrane</keyword>
<dbReference type="CDD" id="cd11386">
    <property type="entry name" value="MCP_signal"/>
    <property type="match status" value="1"/>
</dbReference>
<organism evidence="11 12">
    <name type="scientific">Parageobacillus thermoglucosidasius</name>
    <name type="common">Geobacillus thermoglucosidasius</name>
    <dbReference type="NCBI Taxonomy" id="1426"/>
    <lineage>
        <taxon>Bacteria</taxon>
        <taxon>Bacillati</taxon>
        <taxon>Bacillota</taxon>
        <taxon>Bacilli</taxon>
        <taxon>Bacillales</taxon>
        <taxon>Anoxybacillaceae</taxon>
        <taxon>Parageobacillus</taxon>
    </lineage>
</organism>
<dbReference type="Gene3D" id="6.10.340.10">
    <property type="match status" value="1"/>
</dbReference>
<keyword evidence="2" id="KW-1003">Cell membrane</keyword>
<dbReference type="InterPro" id="IPR029151">
    <property type="entry name" value="Sensor-like_sf"/>
</dbReference>
<dbReference type="SMART" id="SM00283">
    <property type="entry name" value="MA"/>
    <property type="match status" value="1"/>
</dbReference>
<evidence type="ECO:0000256" key="1">
    <source>
        <dbReference type="ARBA" id="ARBA00004236"/>
    </source>
</evidence>
<dbReference type="GO" id="GO:0007165">
    <property type="term" value="P:signal transduction"/>
    <property type="evidence" value="ECO:0007669"/>
    <property type="project" value="UniProtKB-KW"/>
</dbReference>
<evidence type="ECO:0000256" key="2">
    <source>
        <dbReference type="ARBA" id="ARBA00022475"/>
    </source>
</evidence>
<dbReference type="Pfam" id="PF00672">
    <property type="entry name" value="HAMP"/>
    <property type="match status" value="1"/>
</dbReference>